<evidence type="ECO:0000259" key="7">
    <source>
        <dbReference type="Pfam" id="PF12698"/>
    </source>
</evidence>
<keyword evidence="4 6" id="KW-0472">Membrane</keyword>
<dbReference type="InterPro" id="IPR013525">
    <property type="entry name" value="ABC2_TM"/>
</dbReference>
<dbReference type="EMBL" id="JBHLYR010000032">
    <property type="protein sequence ID" value="MFB9992540.1"/>
    <property type="molecule type" value="Genomic_DNA"/>
</dbReference>
<gene>
    <name evidence="8" type="ORF">ACFFLM_11240</name>
</gene>
<evidence type="ECO:0000256" key="1">
    <source>
        <dbReference type="ARBA" id="ARBA00004141"/>
    </source>
</evidence>
<keyword evidence="2 6" id="KW-0812">Transmembrane</keyword>
<dbReference type="InterPro" id="IPR051328">
    <property type="entry name" value="T7SS_ABC-Transporter"/>
</dbReference>
<dbReference type="NCBIfam" id="TIGR03057">
    <property type="entry name" value="xxxLxxG_by_4"/>
    <property type="match status" value="6"/>
</dbReference>
<dbReference type="RefSeq" id="WP_380009642.1">
    <property type="nucleotide sequence ID" value="NZ_JBHLYR010000032.1"/>
</dbReference>
<feature type="transmembrane region" description="Helical" evidence="6">
    <location>
        <begin position="735"/>
        <end position="753"/>
    </location>
</feature>
<feature type="transmembrane region" description="Helical" evidence="6">
    <location>
        <begin position="678"/>
        <end position="697"/>
    </location>
</feature>
<feature type="transmembrane region" description="Helical" evidence="6">
    <location>
        <begin position="580"/>
        <end position="602"/>
    </location>
</feature>
<feature type="transmembrane region" description="Helical" evidence="6">
    <location>
        <begin position="623"/>
        <end position="642"/>
    </location>
</feature>
<evidence type="ECO:0000256" key="5">
    <source>
        <dbReference type="SAM" id="MobiDB-lite"/>
    </source>
</evidence>
<keyword evidence="3 6" id="KW-1133">Transmembrane helix</keyword>
<comment type="subcellular location">
    <subcellularLocation>
        <location evidence="1">Membrane</location>
        <topology evidence="1">Multi-pass membrane protein</topology>
    </subcellularLocation>
</comment>
<feature type="transmembrane region" description="Helical" evidence="6">
    <location>
        <begin position="44"/>
        <end position="68"/>
    </location>
</feature>
<feature type="region of interest" description="Disordered" evidence="5">
    <location>
        <begin position="1"/>
        <end position="22"/>
    </location>
</feature>
<feature type="compositionally biased region" description="Pro residues" evidence="5">
    <location>
        <begin position="7"/>
        <end position="18"/>
    </location>
</feature>
<evidence type="ECO:0000256" key="3">
    <source>
        <dbReference type="ARBA" id="ARBA00022989"/>
    </source>
</evidence>
<dbReference type="Gene3D" id="3.40.1710.10">
    <property type="entry name" value="abc type-2 transporter like domain"/>
    <property type="match status" value="1"/>
</dbReference>
<dbReference type="InterPro" id="IPR017501">
    <property type="entry name" value="Phage_infect_YhgE_C"/>
</dbReference>
<dbReference type="Proteomes" id="UP001589733">
    <property type="component" value="Unassembled WGS sequence"/>
</dbReference>
<comment type="caution">
    <text evidence="8">The sequence shown here is derived from an EMBL/GenBank/DDBJ whole genome shotgun (WGS) entry which is preliminary data.</text>
</comment>
<dbReference type="InterPro" id="IPR017500">
    <property type="entry name" value="Phage_infect_YhgE_N"/>
</dbReference>
<keyword evidence="9" id="KW-1185">Reference proteome</keyword>
<evidence type="ECO:0000256" key="6">
    <source>
        <dbReference type="SAM" id="Phobius"/>
    </source>
</evidence>
<feature type="transmembrane region" description="Helical" evidence="6">
    <location>
        <begin position="648"/>
        <end position="671"/>
    </location>
</feature>
<dbReference type="Pfam" id="PF12698">
    <property type="entry name" value="ABC2_membrane_3"/>
    <property type="match status" value="1"/>
</dbReference>
<dbReference type="InterPro" id="IPR023908">
    <property type="entry name" value="xxxLxxG_rpt"/>
</dbReference>
<evidence type="ECO:0000256" key="2">
    <source>
        <dbReference type="ARBA" id="ARBA00022692"/>
    </source>
</evidence>
<reference evidence="8 9" key="1">
    <citation type="submission" date="2024-09" db="EMBL/GenBank/DDBJ databases">
        <authorList>
            <person name="Sun Q."/>
            <person name="Mori K."/>
        </authorList>
    </citation>
    <scope>NUCLEOTIDE SEQUENCE [LARGE SCALE GENOMIC DNA]</scope>
    <source>
        <strain evidence="8 9">JCM 13503</strain>
    </source>
</reference>
<evidence type="ECO:0000313" key="8">
    <source>
        <dbReference type="EMBL" id="MFB9992540.1"/>
    </source>
</evidence>
<proteinExistence type="predicted"/>
<dbReference type="NCBIfam" id="TIGR03061">
    <property type="entry name" value="pip_yhgE_Nterm"/>
    <property type="match status" value="1"/>
</dbReference>
<name>A0ABV6B0M4_9DEIO</name>
<sequence>MTEPLLPDSPTPDAPTPAPARSRGFLADFRTLTPTERGLWRMPLMWAASLAILLIPVVYVALYLGSVWDPYGNLPQLPVALVNTDAGASTRGEQVNLGRDLVNKLRENPPVKFVSFPSEAAAQAAVRRGEVYFALTIPANFSAQAVTGDSRSHGLLHLYSAPGLSYFASRVGSNLTERLTTDLNSELGSRRWEVVQASLSDVQQGFRDLKTATGKLRDGAATLAEGTAELNTGAADLSAGAGKLSTGSTQLATGARELSGGVGQLTGGVGKLSGGLKQIEAAAPGEAQLAPLQTGVKTLATSATQLSSGLKTLQDGADEVTAGASRLQTGSKQANAGAGQLAAQLPGLASGLTTLQGGAGQLAGGAGQLAAGAAGTPLAAGAANLQTGASQLGAGVAQAQAGAQKAATGAAALAKGTAAVAQGAASLNTGAGQLSAGLTKAAGGAGQLAAGASKLQSGVDTLVAGNLKLKGALGTATASLPKQSDLDTLKGGASTLAARSGDLAKGAATLATGAQDLASGAARVQDGSDQLRDGLKTLYAKIPDQTEQLGGDPAGLSQSVQTVTREFAPVSSNGAAFTPYFMALALWVGCTLTTFIFPYLLIPESARATSQAARVLRKLAVPAVLVLGQAALVLVGVDLLGVQFQNPGLVILTTLAASLTFMVLILALNLLLGAAGRLLALVLLVLQLAASGGSYPVELSPGVFQAIHTFIPVTDVINALRYAMFGAYEGQYATFMLRMGLIALVSLVVALLSRSRWQYAPDRLFRSPLITDVG</sequence>
<evidence type="ECO:0000256" key="4">
    <source>
        <dbReference type="ARBA" id="ARBA00023136"/>
    </source>
</evidence>
<dbReference type="NCBIfam" id="TIGR03062">
    <property type="entry name" value="pip_yhgE_Cterm"/>
    <property type="match status" value="1"/>
</dbReference>
<protein>
    <submittedName>
        <fullName evidence="8">YhgE/Pip family protein</fullName>
    </submittedName>
</protein>
<accession>A0ABV6B0M4</accession>
<organism evidence="8 9">
    <name type="scientific">Deinococcus oregonensis</name>
    <dbReference type="NCBI Taxonomy" id="1805970"/>
    <lineage>
        <taxon>Bacteria</taxon>
        <taxon>Thermotogati</taxon>
        <taxon>Deinococcota</taxon>
        <taxon>Deinococci</taxon>
        <taxon>Deinococcales</taxon>
        <taxon>Deinococcaceae</taxon>
        <taxon>Deinococcus</taxon>
    </lineage>
</organism>
<feature type="domain" description="ABC-2 type transporter transmembrane" evidence="7">
    <location>
        <begin position="51"/>
        <end position="177"/>
    </location>
</feature>
<evidence type="ECO:0000313" key="9">
    <source>
        <dbReference type="Proteomes" id="UP001589733"/>
    </source>
</evidence>
<dbReference type="PANTHER" id="PTHR43077">
    <property type="entry name" value="TRANSPORT PERMEASE YVFS-RELATED"/>
    <property type="match status" value="1"/>
</dbReference>
<dbReference type="PANTHER" id="PTHR43077:SF10">
    <property type="entry name" value="TRANSPORT PERMEASE PROTEIN"/>
    <property type="match status" value="1"/>
</dbReference>